<sequence length="136" mass="14934">MIFTSQLTNCERVKLSRQHQRGEVTKLACGIYYPTSDFRQLPPYNKSLLVTIALGMRGRVLVGNSATALWLCPELGSGHFAPEVVGRNDRSTPAVIMRQVPTPYVRTTSIGNAQLTLTSPALTVLDMARWHGVAHG</sequence>
<protein>
    <recommendedName>
        <fullName evidence="3">AbiEi antitoxin C-terminal domain-containing protein</fullName>
    </recommendedName>
</protein>
<organism evidence="1 2">
    <name type="scientific">Corynebacterium pyruviciproducens ATCC BAA-1742</name>
    <dbReference type="NCBI Taxonomy" id="1125779"/>
    <lineage>
        <taxon>Bacteria</taxon>
        <taxon>Bacillati</taxon>
        <taxon>Actinomycetota</taxon>
        <taxon>Actinomycetes</taxon>
        <taxon>Mycobacteriales</taxon>
        <taxon>Corynebacteriaceae</taxon>
        <taxon>Corynebacterium</taxon>
    </lineage>
</organism>
<reference evidence="1 2" key="1">
    <citation type="submission" date="2013-05" db="EMBL/GenBank/DDBJ databases">
        <title>The Genome Sequence of Corynebacterium pyruviciproducens 1773O (ATCC BAA-1742).</title>
        <authorList>
            <consortium name="The Broad Institute Genomics Platform"/>
            <person name="Earl A."/>
            <person name="Ward D."/>
            <person name="Feldgarden M."/>
            <person name="Gevers D."/>
            <person name="Tong J."/>
            <person name="Walker B."/>
            <person name="Young S."/>
            <person name="Zeng Q."/>
            <person name="Gargeya S."/>
            <person name="Fitzgerald M."/>
            <person name="Haas B."/>
            <person name="Abouelleil A."/>
            <person name="Allen A.W."/>
            <person name="Alvarado L."/>
            <person name="Arachchi H.M."/>
            <person name="Berlin A.M."/>
            <person name="Chapman S.B."/>
            <person name="Gainer-Dewar J."/>
            <person name="Goldberg J."/>
            <person name="Griggs A."/>
            <person name="Gujja S."/>
            <person name="Hansen M."/>
            <person name="Howarth C."/>
            <person name="Imamovic A."/>
            <person name="Ireland A."/>
            <person name="Larimer J."/>
            <person name="McCowan C."/>
            <person name="Murphy C."/>
            <person name="Pearson M."/>
            <person name="Poon T.W."/>
            <person name="Priest M."/>
            <person name="Roberts A."/>
            <person name="Saif S."/>
            <person name="Shea T."/>
            <person name="Sisk P."/>
            <person name="Sykes S."/>
            <person name="Wortman J."/>
            <person name="Nusbaum C."/>
            <person name="Birren B."/>
        </authorList>
    </citation>
    <scope>NUCLEOTIDE SEQUENCE [LARGE SCALE GENOMIC DNA]</scope>
    <source>
        <strain evidence="1 2">ATCC BAA-1742</strain>
    </source>
</reference>
<comment type="caution">
    <text evidence="1">The sequence shown here is derived from an EMBL/GenBank/DDBJ whole genome shotgun (WGS) entry which is preliminary data.</text>
</comment>
<name>S2YUJ6_9CORY</name>
<gene>
    <name evidence="1" type="ORF">HMPREF1219_02454</name>
</gene>
<dbReference type="AlphaFoldDB" id="S2YUJ6"/>
<dbReference type="RefSeq" id="WP_016459166.1">
    <property type="nucleotide sequence ID" value="NZ_KE150448.1"/>
</dbReference>
<dbReference type="HOGENOM" id="CLU_1871963_0_0_11"/>
<evidence type="ECO:0000313" key="1">
    <source>
        <dbReference type="EMBL" id="EPD68031.1"/>
    </source>
</evidence>
<evidence type="ECO:0000313" key="2">
    <source>
        <dbReference type="Proteomes" id="UP000014408"/>
    </source>
</evidence>
<proteinExistence type="predicted"/>
<dbReference type="EMBL" id="ATBY01000017">
    <property type="protein sequence ID" value="EPD68031.1"/>
    <property type="molecule type" value="Genomic_DNA"/>
</dbReference>
<keyword evidence="2" id="KW-1185">Reference proteome</keyword>
<dbReference type="STRING" id="1125779.HMPREF1219_02454"/>
<accession>S2YUJ6</accession>
<dbReference type="Proteomes" id="UP000014408">
    <property type="component" value="Unassembled WGS sequence"/>
</dbReference>
<evidence type="ECO:0008006" key="3">
    <source>
        <dbReference type="Google" id="ProtNLM"/>
    </source>
</evidence>